<evidence type="ECO:0000313" key="1">
    <source>
        <dbReference type="EMBL" id="KAL0444974.1"/>
    </source>
</evidence>
<dbReference type="AlphaFoldDB" id="A0AAW2WVM7"/>
<gene>
    <name evidence="1" type="ORF">Slati_2220100</name>
</gene>
<name>A0AAW2WVM7_9LAMI</name>
<reference evidence="1" key="2">
    <citation type="journal article" date="2024" name="Plant">
        <title>Genomic evolution and insights into agronomic trait innovations of Sesamum species.</title>
        <authorList>
            <person name="Miao H."/>
            <person name="Wang L."/>
            <person name="Qu L."/>
            <person name="Liu H."/>
            <person name="Sun Y."/>
            <person name="Le M."/>
            <person name="Wang Q."/>
            <person name="Wei S."/>
            <person name="Zheng Y."/>
            <person name="Lin W."/>
            <person name="Duan Y."/>
            <person name="Cao H."/>
            <person name="Xiong S."/>
            <person name="Wang X."/>
            <person name="Wei L."/>
            <person name="Li C."/>
            <person name="Ma Q."/>
            <person name="Ju M."/>
            <person name="Zhao R."/>
            <person name="Li G."/>
            <person name="Mu C."/>
            <person name="Tian Q."/>
            <person name="Mei H."/>
            <person name="Zhang T."/>
            <person name="Gao T."/>
            <person name="Zhang H."/>
        </authorList>
    </citation>
    <scope>NUCLEOTIDE SEQUENCE</scope>
    <source>
        <strain evidence="1">KEN1</strain>
    </source>
</reference>
<sequence length="66" mass="7902">MSSPNLLLWQAKKNLKEHHPILRTRMRFKVTADAVNVYAGRPWPMEFFADRLHILQFCFETFARIL</sequence>
<organism evidence="1">
    <name type="scientific">Sesamum latifolium</name>
    <dbReference type="NCBI Taxonomy" id="2727402"/>
    <lineage>
        <taxon>Eukaryota</taxon>
        <taxon>Viridiplantae</taxon>
        <taxon>Streptophyta</taxon>
        <taxon>Embryophyta</taxon>
        <taxon>Tracheophyta</taxon>
        <taxon>Spermatophyta</taxon>
        <taxon>Magnoliopsida</taxon>
        <taxon>eudicotyledons</taxon>
        <taxon>Gunneridae</taxon>
        <taxon>Pentapetalae</taxon>
        <taxon>asterids</taxon>
        <taxon>lamiids</taxon>
        <taxon>Lamiales</taxon>
        <taxon>Pedaliaceae</taxon>
        <taxon>Sesamum</taxon>
    </lineage>
</organism>
<reference evidence="1" key="1">
    <citation type="submission" date="2020-06" db="EMBL/GenBank/DDBJ databases">
        <authorList>
            <person name="Li T."/>
            <person name="Hu X."/>
            <person name="Zhang T."/>
            <person name="Song X."/>
            <person name="Zhang H."/>
            <person name="Dai N."/>
            <person name="Sheng W."/>
            <person name="Hou X."/>
            <person name="Wei L."/>
        </authorList>
    </citation>
    <scope>NUCLEOTIDE SEQUENCE</scope>
    <source>
        <strain evidence="1">KEN1</strain>
        <tissue evidence="1">Leaf</tissue>
    </source>
</reference>
<dbReference type="EMBL" id="JACGWN010000007">
    <property type="protein sequence ID" value="KAL0444974.1"/>
    <property type="molecule type" value="Genomic_DNA"/>
</dbReference>
<comment type="caution">
    <text evidence="1">The sequence shown here is derived from an EMBL/GenBank/DDBJ whole genome shotgun (WGS) entry which is preliminary data.</text>
</comment>
<accession>A0AAW2WVM7</accession>
<proteinExistence type="predicted"/>
<protein>
    <recommendedName>
        <fullName evidence="2">Transposase</fullName>
    </recommendedName>
</protein>
<evidence type="ECO:0008006" key="2">
    <source>
        <dbReference type="Google" id="ProtNLM"/>
    </source>
</evidence>